<gene>
    <name evidence="5" type="ORF">MONBRDRAFT_27377</name>
</gene>
<evidence type="ECO:0008006" key="7">
    <source>
        <dbReference type="Google" id="ProtNLM"/>
    </source>
</evidence>
<dbReference type="RefSeq" id="XP_001747927.1">
    <property type="nucleotide sequence ID" value="XM_001747875.1"/>
</dbReference>
<feature type="region of interest" description="Disordered" evidence="4">
    <location>
        <begin position="40"/>
        <end position="127"/>
    </location>
</feature>
<dbReference type="EMBL" id="CH991560">
    <property type="protein sequence ID" value="EDQ87314.1"/>
    <property type="molecule type" value="Genomic_DNA"/>
</dbReference>
<accession>A9V540</accession>
<dbReference type="KEGG" id="mbr:MONBRDRAFT_27377"/>
<dbReference type="SUPFAM" id="SSF57903">
    <property type="entry name" value="FYVE/PHD zinc finger"/>
    <property type="match status" value="1"/>
</dbReference>
<dbReference type="Gene3D" id="3.30.40.10">
    <property type="entry name" value="Zinc/RING finger domain, C3HC4 (zinc finger)"/>
    <property type="match status" value="1"/>
</dbReference>
<keyword evidence="6" id="KW-1185">Reference proteome</keyword>
<keyword evidence="1" id="KW-0805">Transcription regulation</keyword>
<name>A9V540_MONBE</name>
<proteinExistence type="predicted"/>
<dbReference type="OMA" id="MREQGNQ"/>
<dbReference type="CDD" id="cd15505">
    <property type="entry name" value="PHD_ING"/>
    <property type="match status" value="1"/>
</dbReference>
<evidence type="ECO:0000256" key="2">
    <source>
        <dbReference type="ARBA" id="ARBA00023163"/>
    </source>
</evidence>
<feature type="site" description="Histone H3K4me3 binding" evidence="3">
    <location>
        <position position="165"/>
    </location>
</feature>
<sequence>MKHLETVRAALAEDCKTLVTDRMAIIDGLQRDYHSGAYLAKEGLKNPPQSNKDAKRPSTASSSSRRKRAHRAEPQQTQDEDEEEAGTDTTSGGARQSKSRDNSKRGKSRQAARRAQENLSVDNDDIDAVIYQEEQTDTKKRGAQDAEEEEGDKYCIEGCTGTGEMVGCDNPDCPGQWFHYTCVGLTGPPDTKKWYVSQIPSSKPKGQKDGD</sequence>
<evidence type="ECO:0000256" key="4">
    <source>
        <dbReference type="SAM" id="MobiDB-lite"/>
    </source>
</evidence>
<dbReference type="GeneID" id="5893149"/>
<dbReference type="InterPro" id="IPR011011">
    <property type="entry name" value="Znf_FYVE_PHD"/>
</dbReference>
<dbReference type="InterPro" id="IPR028651">
    <property type="entry name" value="ING_fam"/>
</dbReference>
<evidence type="ECO:0000256" key="1">
    <source>
        <dbReference type="ARBA" id="ARBA00023015"/>
    </source>
</evidence>
<evidence type="ECO:0000256" key="3">
    <source>
        <dbReference type="PIRSR" id="PIRSR628651-50"/>
    </source>
</evidence>
<dbReference type="InParanoid" id="A9V540"/>
<evidence type="ECO:0000313" key="5">
    <source>
        <dbReference type="EMBL" id="EDQ87314.1"/>
    </source>
</evidence>
<feature type="site" description="Histone H3K4me3 binding" evidence="3">
    <location>
        <position position="154"/>
    </location>
</feature>
<evidence type="ECO:0000313" key="6">
    <source>
        <dbReference type="Proteomes" id="UP000001357"/>
    </source>
</evidence>
<dbReference type="eggNOG" id="KOG1973">
    <property type="taxonomic scope" value="Eukaryota"/>
</dbReference>
<feature type="site" description="Histone H3K4me3 binding" evidence="3">
    <location>
        <position position="177"/>
    </location>
</feature>
<dbReference type="STRING" id="81824.A9V540"/>
<dbReference type="Proteomes" id="UP000001357">
    <property type="component" value="Unassembled WGS sequence"/>
</dbReference>
<dbReference type="InterPro" id="IPR013083">
    <property type="entry name" value="Znf_RING/FYVE/PHD"/>
</dbReference>
<dbReference type="AlphaFoldDB" id="A9V540"/>
<organism evidence="5 6">
    <name type="scientific">Monosiga brevicollis</name>
    <name type="common">Choanoflagellate</name>
    <dbReference type="NCBI Taxonomy" id="81824"/>
    <lineage>
        <taxon>Eukaryota</taxon>
        <taxon>Choanoflagellata</taxon>
        <taxon>Craspedida</taxon>
        <taxon>Salpingoecidae</taxon>
        <taxon>Monosiga</taxon>
    </lineage>
</organism>
<dbReference type="PANTHER" id="PTHR10333">
    <property type="entry name" value="INHIBITOR OF GROWTH PROTEIN"/>
    <property type="match status" value="1"/>
</dbReference>
<keyword evidence="2" id="KW-0804">Transcription</keyword>
<feature type="site" description="Histone H3K4me3 binding" evidence="3">
    <location>
        <position position="169"/>
    </location>
</feature>
<reference evidence="5 6" key="1">
    <citation type="journal article" date="2008" name="Nature">
        <title>The genome of the choanoflagellate Monosiga brevicollis and the origin of metazoans.</title>
        <authorList>
            <consortium name="JGI Sequencing"/>
            <person name="King N."/>
            <person name="Westbrook M.J."/>
            <person name="Young S.L."/>
            <person name="Kuo A."/>
            <person name="Abedin M."/>
            <person name="Chapman J."/>
            <person name="Fairclough S."/>
            <person name="Hellsten U."/>
            <person name="Isogai Y."/>
            <person name="Letunic I."/>
            <person name="Marr M."/>
            <person name="Pincus D."/>
            <person name="Putnam N."/>
            <person name="Rokas A."/>
            <person name="Wright K.J."/>
            <person name="Zuzow R."/>
            <person name="Dirks W."/>
            <person name="Good M."/>
            <person name="Goodstein D."/>
            <person name="Lemons D."/>
            <person name="Li W."/>
            <person name="Lyons J.B."/>
            <person name="Morris A."/>
            <person name="Nichols S."/>
            <person name="Richter D.J."/>
            <person name="Salamov A."/>
            <person name="Bork P."/>
            <person name="Lim W.A."/>
            <person name="Manning G."/>
            <person name="Miller W.T."/>
            <person name="McGinnis W."/>
            <person name="Shapiro H."/>
            <person name="Tjian R."/>
            <person name="Grigoriev I.V."/>
            <person name="Rokhsar D."/>
        </authorList>
    </citation>
    <scope>NUCLEOTIDE SEQUENCE [LARGE SCALE GENOMIC DNA]</scope>
    <source>
        <strain evidence="6">MX1 / ATCC 50154</strain>
    </source>
</reference>
<dbReference type="PANTHER" id="PTHR10333:SF103">
    <property type="entry name" value="INHIBITOR OF GROWTH PROTEIN 3"/>
    <property type="match status" value="1"/>
</dbReference>
<protein>
    <recommendedName>
        <fullName evidence="7">Zinc finger PHD-type domain-containing protein</fullName>
    </recommendedName>
</protein>